<protein>
    <recommendedName>
        <fullName evidence="1">DUF1330 domain-containing protein</fullName>
    </recommendedName>
</protein>
<proteinExistence type="predicted"/>
<evidence type="ECO:0000313" key="2">
    <source>
        <dbReference type="EMBL" id="BBO22118.1"/>
    </source>
</evidence>
<name>A0A809R609_9PROT</name>
<dbReference type="KEGG" id="ddz:DSYM_28170"/>
<dbReference type="InterPro" id="IPR011008">
    <property type="entry name" value="Dimeric_a/b-barrel"/>
</dbReference>
<evidence type="ECO:0000313" key="3">
    <source>
        <dbReference type="Proteomes" id="UP000662914"/>
    </source>
</evidence>
<dbReference type="Proteomes" id="UP000662914">
    <property type="component" value="Chromosome"/>
</dbReference>
<evidence type="ECO:0000259" key="1">
    <source>
        <dbReference type="Pfam" id="PF07045"/>
    </source>
</evidence>
<dbReference type="Gene3D" id="3.30.70.100">
    <property type="match status" value="1"/>
</dbReference>
<organism evidence="2 3">
    <name type="scientific">Candidatus Desulfobacillus denitrificans</name>
    <dbReference type="NCBI Taxonomy" id="2608985"/>
    <lineage>
        <taxon>Bacteria</taxon>
        <taxon>Pseudomonadati</taxon>
        <taxon>Pseudomonadota</taxon>
        <taxon>Betaproteobacteria</taxon>
        <taxon>Candidatus Desulfobacillus</taxon>
    </lineage>
</organism>
<reference evidence="2" key="1">
    <citation type="journal article" name="DNA Res.">
        <title>The physiological potential of anammox bacteria as revealed by their core genome structure.</title>
        <authorList>
            <person name="Okubo T."/>
            <person name="Toyoda A."/>
            <person name="Fukuhara K."/>
            <person name="Uchiyama I."/>
            <person name="Harigaya Y."/>
            <person name="Kuroiwa M."/>
            <person name="Suzuki T."/>
            <person name="Murakami Y."/>
            <person name="Suwa Y."/>
            <person name="Takami H."/>
        </authorList>
    </citation>
    <scope>NUCLEOTIDE SEQUENCE</scope>
    <source>
        <strain evidence="2">317325-3</strain>
    </source>
</reference>
<dbReference type="InterPro" id="IPR010753">
    <property type="entry name" value="DUF1330"/>
</dbReference>
<accession>A0A809R609</accession>
<dbReference type="Pfam" id="PF07045">
    <property type="entry name" value="DUF1330"/>
    <property type="match status" value="1"/>
</dbReference>
<dbReference type="PANTHER" id="PTHR41521:SF4">
    <property type="entry name" value="BLR0684 PROTEIN"/>
    <property type="match status" value="1"/>
</dbReference>
<dbReference type="EMBL" id="AP021857">
    <property type="protein sequence ID" value="BBO22118.1"/>
    <property type="molecule type" value="Genomic_DNA"/>
</dbReference>
<sequence length="94" mass="10137">MAVYVIGRIVIKDPAKWASYREQVPATLAPWGAEVMLRGSALPALGGQSDAGDVVVVRYPDAASMRGWFDSPAYQALIPLREQAADVVLTAYET</sequence>
<dbReference type="SUPFAM" id="SSF54909">
    <property type="entry name" value="Dimeric alpha+beta barrel"/>
    <property type="match status" value="1"/>
</dbReference>
<dbReference type="PANTHER" id="PTHR41521">
    <property type="match status" value="1"/>
</dbReference>
<gene>
    <name evidence="2" type="ORF">DSYM_28170</name>
</gene>
<feature type="domain" description="DUF1330" evidence="1">
    <location>
        <begin position="3"/>
        <end position="90"/>
    </location>
</feature>
<dbReference type="AlphaFoldDB" id="A0A809R609"/>